<organism evidence="5 6">
    <name type="scientific">Candidatus Magasanikbacteria bacterium GW2011_GWA2_42_32</name>
    <dbReference type="NCBI Taxonomy" id="1619039"/>
    <lineage>
        <taxon>Bacteria</taxon>
        <taxon>Candidatus Magasanikiibacteriota</taxon>
    </lineage>
</organism>
<comment type="subcellular location">
    <subcellularLocation>
        <location evidence="1">Periplasm</location>
    </subcellularLocation>
</comment>
<dbReference type="GO" id="GO:0042626">
    <property type="term" value="F:ATPase-coupled transmembrane transporter activity"/>
    <property type="evidence" value="ECO:0007669"/>
    <property type="project" value="InterPro"/>
</dbReference>
<keyword evidence="4" id="KW-0812">Transmembrane</keyword>
<evidence type="ECO:0000256" key="4">
    <source>
        <dbReference type="SAM" id="Phobius"/>
    </source>
</evidence>
<evidence type="ECO:0000256" key="2">
    <source>
        <dbReference type="ARBA" id="ARBA00010742"/>
    </source>
</evidence>
<dbReference type="Proteomes" id="UP000034837">
    <property type="component" value="Unassembled WGS sequence"/>
</dbReference>
<dbReference type="GO" id="GO:0016020">
    <property type="term" value="C:membrane"/>
    <property type="evidence" value="ECO:0007669"/>
    <property type="project" value="InterPro"/>
</dbReference>
<dbReference type="Pfam" id="PF13379">
    <property type="entry name" value="NMT1_2"/>
    <property type="match status" value="1"/>
</dbReference>
<dbReference type="PANTHER" id="PTHR30024">
    <property type="entry name" value="ALIPHATIC SULFONATES-BINDING PROTEIN-RELATED"/>
    <property type="match status" value="1"/>
</dbReference>
<dbReference type="AlphaFoldDB" id="A0A0G1A003"/>
<evidence type="ECO:0000313" key="6">
    <source>
        <dbReference type="Proteomes" id="UP000034837"/>
    </source>
</evidence>
<dbReference type="CDD" id="cd13563">
    <property type="entry name" value="PBP2_SsuA_like_6"/>
    <property type="match status" value="1"/>
</dbReference>
<sequence>MKKFWVGNLIILVLVVGFILWYNASQKSEPPTTSQPIRIGLNPWIGHGEYYIAKEKGFFGAEKVNVELVSFDDNATGKQLINTNKIDAISFTPETIIVLNDAGVKVKAVAITDSSQGADGIVASKDIKDISGLKGKKVAFEVGSPSHFFLSYFLDQNRLTTNDLTVVNEIAPDAGATFVAGKVDAAVTWEPWLSKASEREGGHLLISSKQMQVFPDYLIFREEVVKNRPQDIKAVLKALFAAEQWISENQNEAVGIIANKFKITDQEVKDQLPTFSWLSYEDNLSLFVPENSPAQKLVQTASDLWLKLGLIKTKVGADELIDTSLVKNLYK</sequence>
<keyword evidence="4" id="KW-1133">Transmembrane helix</keyword>
<comment type="similarity">
    <text evidence="2">Belongs to the bacterial solute-binding protein SsuA/TauA family.</text>
</comment>
<dbReference type="EMBL" id="LCDO01000038">
    <property type="protein sequence ID" value="KKS54224.1"/>
    <property type="molecule type" value="Genomic_DNA"/>
</dbReference>
<dbReference type="InterPro" id="IPR010067">
    <property type="entry name" value="ABC_SsuA_sub-bd"/>
</dbReference>
<evidence type="ECO:0000313" key="5">
    <source>
        <dbReference type="EMBL" id="KKS54224.1"/>
    </source>
</evidence>
<gene>
    <name evidence="5" type="ORF">UV20_C0038G0014</name>
</gene>
<evidence type="ECO:0000256" key="1">
    <source>
        <dbReference type="ARBA" id="ARBA00004418"/>
    </source>
</evidence>
<comment type="caution">
    <text evidence="5">The sequence shown here is derived from an EMBL/GenBank/DDBJ whole genome shotgun (WGS) entry which is preliminary data.</text>
</comment>
<proteinExistence type="inferred from homology"/>
<keyword evidence="3" id="KW-0732">Signal</keyword>
<protein>
    <submittedName>
        <fullName evidence="5">ABC transporter, substrate-binding protein, aliphatic sulfonates family</fullName>
    </submittedName>
</protein>
<accession>A0A0G1A003</accession>
<name>A0A0G1A003_9BACT</name>
<dbReference type="NCBIfam" id="TIGR01728">
    <property type="entry name" value="SsuA_fam"/>
    <property type="match status" value="1"/>
</dbReference>
<keyword evidence="4" id="KW-0472">Membrane</keyword>
<dbReference type="SUPFAM" id="SSF53850">
    <property type="entry name" value="Periplasmic binding protein-like II"/>
    <property type="match status" value="1"/>
</dbReference>
<reference evidence="5 6" key="1">
    <citation type="journal article" date="2015" name="Nature">
        <title>rRNA introns, odd ribosomes, and small enigmatic genomes across a large radiation of phyla.</title>
        <authorList>
            <person name="Brown C.T."/>
            <person name="Hug L.A."/>
            <person name="Thomas B.C."/>
            <person name="Sharon I."/>
            <person name="Castelle C.J."/>
            <person name="Singh A."/>
            <person name="Wilkins M.J."/>
            <person name="Williams K.H."/>
            <person name="Banfield J.F."/>
        </authorList>
    </citation>
    <scope>NUCLEOTIDE SEQUENCE [LARGE SCALE GENOMIC DNA]</scope>
</reference>
<dbReference type="Gene3D" id="3.40.190.10">
    <property type="entry name" value="Periplasmic binding protein-like II"/>
    <property type="match status" value="2"/>
</dbReference>
<feature type="transmembrane region" description="Helical" evidence="4">
    <location>
        <begin position="5"/>
        <end position="24"/>
    </location>
</feature>
<dbReference type="PANTHER" id="PTHR30024:SF47">
    <property type="entry name" value="TAURINE-BINDING PERIPLASMIC PROTEIN"/>
    <property type="match status" value="1"/>
</dbReference>
<evidence type="ECO:0000256" key="3">
    <source>
        <dbReference type="ARBA" id="ARBA00022729"/>
    </source>
</evidence>
<dbReference type="GO" id="GO:0042597">
    <property type="term" value="C:periplasmic space"/>
    <property type="evidence" value="ECO:0007669"/>
    <property type="project" value="UniProtKB-SubCell"/>
</dbReference>